<feature type="binding site" evidence="7">
    <location>
        <position position="48"/>
    </location>
    <ligand>
        <name>Na(+)</name>
        <dbReference type="ChEBI" id="CHEBI:29101"/>
        <label>1</label>
    </ligand>
</feature>
<evidence type="ECO:0000256" key="1">
    <source>
        <dbReference type="ARBA" id="ARBA00004141"/>
    </source>
</evidence>
<dbReference type="InterPro" id="IPR037272">
    <property type="entry name" value="SNS_sf"/>
</dbReference>
<keyword evidence="7" id="KW-0915">Sodium</keyword>
<dbReference type="PANTHER" id="PTHR11616:SF182">
    <property type="entry name" value="TRANSPORTER"/>
    <property type="match status" value="1"/>
</dbReference>
<dbReference type="AlphaFoldDB" id="K1QA00"/>
<evidence type="ECO:0000256" key="10">
    <source>
        <dbReference type="SAM" id="Phobius"/>
    </source>
</evidence>
<evidence type="ECO:0000256" key="4">
    <source>
        <dbReference type="ARBA" id="ARBA00022989"/>
    </source>
</evidence>
<reference evidence="11" key="1">
    <citation type="journal article" date="2012" name="Nature">
        <title>The oyster genome reveals stress adaptation and complexity of shell formation.</title>
        <authorList>
            <person name="Zhang G."/>
            <person name="Fang X."/>
            <person name="Guo X."/>
            <person name="Li L."/>
            <person name="Luo R."/>
            <person name="Xu F."/>
            <person name="Yang P."/>
            <person name="Zhang L."/>
            <person name="Wang X."/>
            <person name="Qi H."/>
            <person name="Xiong Z."/>
            <person name="Que H."/>
            <person name="Xie Y."/>
            <person name="Holland P.W."/>
            <person name="Paps J."/>
            <person name="Zhu Y."/>
            <person name="Wu F."/>
            <person name="Chen Y."/>
            <person name="Wang J."/>
            <person name="Peng C."/>
            <person name="Meng J."/>
            <person name="Yang L."/>
            <person name="Liu J."/>
            <person name="Wen B."/>
            <person name="Zhang N."/>
            <person name="Huang Z."/>
            <person name="Zhu Q."/>
            <person name="Feng Y."/>
            <person name="Mount A."/>
            <person name="Hedgecock D."/>
            <person name="Xu Z."/>
            <person name="Liu Y."/>
            <person name="Domazet-Loso T."/>
            <person name="Du Y."/>
            <person name="Sun X."/>
            <person name="Zhang S."/>
            <person name="Liu B."/>
            <person name="Cheng P."/>
            <person name="Jiang X."/>
            <person name="Li J."/>
            <person name="Fan D."/>
            <person name="Wang W."/>
            <person name="Fu W."/>
            <person name="Wang T."/>
            <person name="Wang B."/>
            <person name="Zhang J."/>
            <person name="Peng Z."/>
            <person name="Li Y."/>
            <person name="Li N."/>
            <person name="Wang J."/>
            <person name="Chen M."/>
            <person name="He Y."/>
            <person name="Tan F."/>
            <person name="Song X."/>
            <person name="Zheng Q."/>
            <person name="Huang R."/>
            <person name="Yang H."/>
            <person name="Du X."/>
            <person name="Chen L."/>
            <person name="Yang M."/>
            <person name="Gaffney P.M."/>
            <person name="Wang S."/>
            <person name="Luo L."/>
            <person name="She Z."/>
            <person name="Ming Y."/>
            <person name="Huang W."/>
            <person name="Zhang S."/>
            <person name="Huang B."/>
            <person name="Zhang Y."/>
            <person name="Qu T."/>
            <person name="Ni P."/>
            <person name="Miao G."/>
            <person name="Wang J."/>
            <person name="Wang Q."/>
            <person name="Steinberg C.E."/>
            <person name="Wang H."/>
            <person name="Li N."/>
            <person name="Qian L."/>
            <person name="Zhang G."/>
            <person name="Li Y."/>
            <person name="Yang H."/>
            <person name="Liu X."/>
            <person name="Wang J."/>
            <person name="Yin Y."/>
            <person name="Wang J."/>
        </authorList>
    </citation>
    <scope>NUCLEOTIDE SEQUENCE [LARGE SCALE GENOMIC DNA]</scope>
    <source>
        <strain evidence="11">05x7-T-G4-1.051#20</strain>
    </source>
</reference>
<keyword evidence="3 8" id="KW-0812">Transmembrane</keyword>
<dbReference type="GO" id="GO:0035725">
    <property type="term" value="P:sodium ion transmembrane transport"/>
    <property type="evidence" value="ECO:0007669"/>
    <property type="project" value="TreeGrafter"/>
</dbReference>
<comment type="subcellular location">
    <subcellularLocation>
        <location evidence="1">Membrane</location>
        <topology evidence="1">Multi-pass membrane protein</topology>
    </subcellularLocation>
</comment>
<protein>
    <recommendedName>
        <fullName evidence="8">Transporter</fullName>
    </recommendedName>
</protein>
<evidence type="ECO:0000256" key="9">
    <source>
        <dbReference type="SAM" id="MobiDB-lite"/>
    </source>
</evidence>
<feature type="binding site" evidence="7">
    <location>
        <position position="432"/>
    </location>
    <ligand>
        <name>Na(+)</name>
        <dbReference type="ChEBI" id="CHEBI:29101"/>
        <label>1</label>
    </ligand>
</feature>
<keyword evidence="7" id="KW-0479">Metal-binding</keyword>
<feature type="transmembrane region" description="Helical" evidence="10">
    <location>
        <begin position="416"/>
        <end position="435"/>
    </location>
</feature>
<comment type="similarity">
    <text evidence="8">Belongs to the sodium:neurotransmitter symporter (SNF) (TC 2.A.22) family.</text>
</comment>
<evidence type="ECO:0000313" key="11">
    <source>
        <dbReference type="EMBL" id="EKC28119.1"/>
    </source>
</evidence>
<dbReference type="EMBL" id="JH816822">
    <property type="protein sequence ID" value="EKC28119.1"/>
    <property type="molecule type" value="Genomic_DNA"/>
</dbReference>
<dbReference type="GO" id="GO:0005886">
    <property type="term" value="C:plasma membrane"/>
    <property type="evidence" value="ECO:0007669"/>
    <property type="project" value="InterPro"/>
</dbReference>
<feature type="transmembrane region" description="Helical" evidence="10">
    <location>
        <begin position="38"/>
        <end position="57"/>
    </location>
</feature>
<feature type="compositionally biased region" description="Basic and acidic residues" evidence="9">
    <location>
        <begin position="633"/>
        <end position="642"/>
    </location>
</feature>
<dbReference type="InterPro" id="IPR002438">
    <property type="entry name" value="Neutral_aa_SLC6"/>
</dbReference>
<dbReference type="PROSITE" id="PS50267">
    <property type="entry name" value="NA_NEUROTRAN_SYMP_3"/>
    <property type="match status" value="1"/>
</dbReference>
<dbReference type="PANTHER" id="PTHR11616">
    <property type="entry name" value="SODIUM/CHLORIDE DEPENDENT TRANSPORTER"/>
    <property type="match status" value="1"/>
</dbReference>
<dbReference type="InParanoid" id="K1QA00"/>
<dbReference type="HOGENOM" id="CLU_006855_7_2_1"/>
<feature type="binding site" evidence="7">
    <location>
        <position position="279"/>
    </location>
    <ligand>
        <name>Na(+)</name>
        <dbReference type="ChEBI" id="CHEBI:29101"/>
        <label>1</label>
    </ligand>
</feature>
<feature type="transmembrane region" description="Helical" evidence="10">
    <location>
        <begin position="532"/>
        <end position="555"/>
    </location>
</feature>
<keyword evidence="4 10" id="KW-1133">Transmembrane helix</keyword>
<feature type="transmembrane region" description="Helical" evidence="10">
    <location>
        <begin position="223"/>
        <end position="243"/>
    </location>
</feature>
<feature type="transmembrane region" description="Helical" evidence="10">
    <location>
        <begin position="456"/>
        <end position="482"/>
    </location>
</feature>
<dbReference type="GO" id="GO:0006865">
    <property type="term" value="P:amino acid transport"/>
    <property type="evidence" value="ECO:0007669"/>
    <property type="project" value="TreeGrafter"/>
</dbReference>
<feature type="transmembrane region" description="Helical" evidence="10">
    <location>
        <begin position="276"/>
        <end position="293"/>
    </location>
</feature>
<dbReference type="InterPro" id="IPR000175">
    <property type="entry name" value="Na/ntran_symport"/>
</dbReference>
<dbReference type="FunCoup" id="K1QA00">
    <property type="interactions" value="164"/>
</dbReference>
<accession>K1QA00</accession>
<feature type="binding site" evidence="7">
    <location>
        <position position="53"/>
    </location>
    <ligand>
        <name>Na(+)</name>
        <dbReference type="ChEBI" id="CHEBI:29101"/>
        <label>1</label>
    </ligand>
</feature>
<name>K1QA00_MAGGI</name>
<feature type="binding site" evidence="7">
    <location>
        <position position="428"/>
    </location>
    <ligand>
        <name>Na(+)</name>
        <dbReference type="ChEBI" id="CHEBI:29101"/>
        <label>1</label>
    </ligand>
</feature>
<dbReference type="PRINTS" id="PR00176">
    <property type="entry name" value="NANEUSMPORT"/>
</dbReference>
<evidence type="ECO:0000256" key="7">
    <source>
        <dbReference type="PIRSR" id="PIRSR600175-1"/>
    </source>
</evidence>
<gene>
    <name evidence="11" type="ORF">CGI_10009682</name>
</gene>
<keyword evidence="5 10" id="KW-0472">Membrane</keyword>
<keyword evidence="2 8" id="KW-0813">Transport</keyword>
<dbReference type="SUPFAM" id="SSF161070">
    <property type="entry name" value="SNF-like"/>
    <property type="match status" value="1"/>
</dbReference>
<feature type="binding site" evidence="7">
    <location>
        <position position="49"/>
    </location>
    <ligand>
        <name>Na(+)</name>
        <dbReference type="ChEBI" id="CHEBI:29101"/>
        <label>2</label>
    </ligand>
</feature>
<keyword evidence="6" id="KW-0325">Glycoprotein</keyword>
<evidence type="ECO:0000256" key="3">
    <source>
        <dbReference type="ARBA" id="ARBA00022692"/>
    </source>
</evidence>
<dbReference type="GO" id="GO:0015293">
    <property type="term" value="F:symporter activity"/>
    <property type="evidence" value="ECO:0007669"/>
    <property type="project" value="UniProtKB-KW"/>
</dbReference>
<organism evidence="11">
    <name type="scientific">Magallana gigas</name>
    <name type="common">Pacific oyster</name>
    <name type="synonym">Crassostrea gigas</name>
    <dbReference type="NCBI Taxonomy" id="29159"/>
    <lineage>
        <taxon>Eukaryota</taxon>
        <taxon>Metazoa</taxon>
        <taxon>Spiralia</taxon>
        <taxon>Lophotrochozoa</taxon>
        <taxon>Mollusca</taxon>
        <taxon>Bivalvia</taxon>
        <taxon>Autobranchia</taxon>
        <taxon>Pteriomorphia</taxon>
        <taxon>Ostreida</taxon>
        <taxon>Ostreoidea</taxon>
        <taxon>Ostreidae</taxon>
        <taxon>Magallana</taxon>
    </lineage>
</organism>
<evidence type="ECO:0000256" key="5">
    <source>
        <dbReference type="ARBA" id="ARBA00023136"/>
    </source>
</evidence>
<feature type="transmembrane region" description="Helical" evidence="10">
    <location>
        <begin position="305"/>
        <end position="326"/>
    </location>
</feature>
<feature type="transmembrane region" description="Helical" evidence="10">
    <location>
        <begin position="488"/>
        <end position="511"/>
    </location>
</feature>
<keyword evidence="8" id="KW-0769">Symport</keyword>
<sequence>MPKSKNLDEKDAELMHPLNDDGVVIEMESLRPAWGSKFQYFGMVISTAVGLGNVWRFPYLCQKHGGGAFLIPYLIMLFVEGMPLLYLEFAAGQHFRKGSMGTWNLVHPLLGGVGIASAVTSFIVGVYYNAIIMWCLFYLVHSFTGTLPWSSCPMETQGNLTVPLLECDVSGPTSYFWYRNALEISTSIEDTQGVKWKMLLCLIFAWGVVYACIWKGIKSSGKVVYITASFPYIVLFIFLGRGVTLRGAGDGLAHMFTPKLERLQDPQVWLDAATQIFYSFGLGFGGMIGFSSYNPKKNNCEKDAIIVSIVNWFTAILASVVIFSVLGFKATVMYEKCISRNIETITSNNMFPQWNATTLTEDVYLREFHNNRDLIKSLNLTYCSLEEDLDNAAQGTGLAFIVFTEAVNEFGSSAPFWSIIFFLMLLSLGFGSEFGTLEGVTASLYDLKHSIFTRKWLVSGSLCFVSMLIGLLFVLGSGSYWVDLFDSYGGSFPLITIALVESFGIGWVYGVDKFSQDIKEMIGHEPHRYWKIMWKFVAPVFIAILLGATLVSKFLKPITYKVYSYTEFKMVAAGYPWWAGAIAAFLVLSSVLCIPGVALLRKLGYFKFEGPTAKNIVVETGGHTQSTAAFLKSDNDSGHNSDDINDEYVTSERDTSCAIPERPERVKYDDLMQNAESKL</sequence>
<feature type="transmembrane region" description="Helical" evidence="10">
    <location>
        <begin position="69"/>
        <end position="89"/>
    </location>
</feature>
<dbReference type="PRINTS" id="PR01206">
    <property type="entry name" value="ORPHTRNSPORT"/>
</dbReference>
<dbReference type="GO" id="GO:0046872">
    <property type="term" value="F:metal ion binding"/>
    <property type="evidence" value="ECO:0007669"/>
    <property type="project" value="UniProtKB-KW"/>
</dbReference>
<feature type="binding site" evidence="7">
    <location>
        <position position="311"/>
    </location>
    <ligand>
        <name>Na(+)</name>
        <dbReference type="ChEBI" id="CHEBI:29101"/>
        <label>1</label>
    </ligand>
</feature>
<feature type="transmembrane region" description="Helical" evidence="10">
    <location>
        <begin position="109"/>
        <end position="140"/>
    </location>
</feature>
<proteinExistence type="inferred from homology"/>
<dbReference type="PROSITE" id="PS00610">
    <property type="entry name" value="NA_NEUROTRAN_SYMP_1"/>
    <property type="match status" value="1"/>
</dbReference>
<evidence type="ECO:0000256" key="6">
    <source>
        <dbReference type="ARBA" id="ARBA00023180"/>
    </source>
</evidence>
<evidence type="ECO:0000256" key="8">
    <source>
        <dbReference type="RuleBase" id="RU003732"/>
    </source>
</evidence>
<feature type="transmembrane region" description="Helical" evidence="10">
    <location>
        <begin position="575"/>
        <end position="600"/>
    </location>
</feature>
<evidence type="ECO:0000256" key="2">
    <source>
        <dbReference type="ARBA" id="ARBA00022448"/>
    </source>
</evidence>
<feature type="region of interest" description="Disordered" evidence="9">
    <location>
        <begin position="632"/>
        <end position="656"/>
    </location>
</feature>
<dbReference type="Pfam" id="PF00209">
    <property type="entry name" value="SNF"/>
    <property type="match status" value="1"/>
</dbReference>